<accession>A0A0C3DS16</accession>
<gene>
    <name evidence="1" type="ORF">SCLCIDRAFT_1057857</name>
</gene>
<dbReference type="EMBL" id="KN822081">
    <property type="protein sequence ID" value="KIM58786.1"/>
    <property type="molecule type" value="Genomic_DNA"/>
</dbReference>
<dbReference type="Proteomes" id="UP000053989">
    <property type="component" value="Unassembled WGS sequence"/>
</dbReference>
<keyword evidence="2" id="KW-1185">Reference proteome</keyword>
<proteinExistence type="predicted"/>
<name>A0A0C3DS16_9AGAM</name>
<evidence type="ECO:0000313" key="2">
    <source>
        <dbReference type="Proteomes" id="UP000053989"/>
    </source>
</evidence>
<evidence type="ECO:0000313" key="1">
    <source>
        <dbReference type="EMBL" id="KIM58786.1"/>
    </source>
</evidence>
<reference evidence="1 2" key="1">
    <citation type="submission" date="2014-04" db="EMBL/GenBank/DDBJ databases">
        <authorList>
            <consortium name="DOE Joint Genome Institute"/>
            <person name="Kuo A."/>
            <person name="Kohler A."/>
            <person name="Nagy L.G."/>
            <person name="Floudas D."/>
            <person name="Copeland A."/>
            <person name="Barry K.W."/>
            <person name="Cichocki N."/>
            <person name="Veneault-Fourrey C."/>
            <person name="LaButti K."/>
            <person name="Lindquist E.A."/>
            <person name="Lipzen A."/>
            <person name="Lundell T."/>
            <person name="Morin E."/>
            <person name="Murat C."/>
            <person name="Sun H."/>
            <person name="Tunlid A."/>
            <person name="Henrissat B."/>
            <person name="Grigoriev I.V."/>
            <person name="Hibbett D.S."/>
            <person name="Martin F."/>
            <person name="Nordberg H.P."/>
            <person name="Cantor M.N."/>
            <person name="Hua S.X."/>
        </authorList>
    </citation>
    <scope>NUCLEOTIDE SEQUENCE [LARGE SCALE GENOMIC DNA]</scope>
    <source>
        <strain evidence="1 2">Foug A</strain>
    </source>
</reference>
<sequence>MKCSALPISGQSDFAHVSILSICSFFIANEWSRSTPSALNLFLMDFMTSRTSPEVAGLPSHRCSA</sequence>
<dbReference type="InParanoid" id="A0A0C3DS16"/>
<dbReference type="HOGENOM" id="CLU_2851067_0_0_1"/>
<organism evidence="1 2">
    <name type="scientific">Scleroderma citrinum Foug A</name>
    <dbReference type="NCBI Taxonomy" id="1036808"/>
    <lineage>
        <taxon>Eukaryota</taxon>
        <taxon>Fungi</taxon>
        <taxon>Dikarya</taxon>
        <taxon>Basidiomycota</taxon>
        <taxon>Agaricomycotina</taxon>
        <taxon>Agaricomycetes</taxon>
        <taxon>Agaricomycetidae</taxon>
        <taxon>Boletales</taxon>
        <taxon>Sclerodermatineae</taxon>
        <taxon>Sclerodermataceae</taxon>
        <taxon>Scleroderma</taxon>
    </lineage>
</organism>
<protein>
    <submittedName>
        <fullName evidence="1">Uncharacterized protein</fullName>
    </submittedName>
</protein>
<reference evidence="2" key="2">
    <citation type="submission" date="2015-01" db="EMBL/GenBank/DDBJ databases">
        <title>Evolutionary Origins and Diversification of the Mycorrhizal Mutualists.</title>
        <authorList>
            <consortium name="DOE Joint Genome Institute"/>
            <consortium name="Mycorrhizal Genomics Consortium"/>
            <person name="Kohler A."/>
            <person name="Kuo A."/>
            <person name="Nagy L.G."/>
            <person name="Floudas D."/>
            <person name="Copeland A."/>
            <person name="Barry K.W."/>
            <person name="Cichocki N."/>
            <person name="Veneault-Fourrey C."/>
            <person name="LaButti K."/>
            <person name="Lindquist E.A."/>
            <person name="Lipzen A."/>
            <person name="Lundell T."/>
            <person name="Morin E."/>
            <person name="Murat C."/>
            <person name="Riley R."/>
            <person name="Ohm R."/>
            <person name="Sun H."/>
            <person name="Tunlid A."/>
            <person name="Henrissat B."/>
            <person name="Grigoriev I.V."/>
            <person name="Hibbett D.S."/>
            <person name="Martin F."/>
        </authorList>
    </citation>
    <scope>NUCLEOTIDE SEQUENCE [LARGE SCALE GENOMIC DNA]</scope>
    <source>
        <strain evidence="2">Foug A</strain>
    </source>
</reference>
<dbReference type="AlphaFoldDB" id="A0A0C3DS16"/>